<proteinExistence type="predicted"/>
<gene>
    <name evidence="2" type="ORF">AAAT34_00980</name>
</gene>
<reference evidence="2 3" key="1">
    <citation type="submission" date="2024-04" db="EMBL/GenBank/DDBJ databases">
        <title>Human intestinal bacterial collection.</title>
        <authorList>
            <person name="Pauvert C."/>
            <person name="Hitch T.C.A."/>
            <person name="Clavel T."/>
        </authorList>
    </citation>
    <scope>NUCLEOTIDE SEQUENCE [LARGE SCALE GENOMIC DNA]</scope>
    <source>
        <strain evidence="2 3">CLA-AA-H145</strain>
    </source>
</reference>
<dbReference type="EMBL" id="JBBNFP010000002">
    <property type="protein sequence ID" value="MEQ2485623.1"/>
    <property type="molecule type" value="Genomic_DNA"/>
</dbReference>
<dbReference type="Proteomes" id="UP001487296">
    <property type="component" value="Unassembled WGS sequence"/>
</dbReference>
<evidence type="ECO:0000313" key="2">
    <source>
        <dbReference type="EMBL" id="MEQ2485623.1"/>
    </source>
</evidence>
<keyword evidence="3" id="KW-1185">Reference proteome</keyword>
<accession>A0ABV1FMJ5</accession>
<sequence>MANKRPLVENPLEDMDITNIVRSITNDTADAGATAVADDAEASVAAPKPKAPKRPSKAGHTVSKAFADQLINNYLRYDKSSEKGKPIYVSSDLVNRLQEISEKYHKRLSARAITQALLETFFNEFDGEDTVDEFMRRIHYVAPSEKELAARKIAAEKAREARRKAK</sequence>
<dbReference type="RefSeq" id="WP_215758569.1">
    <property type="nucleotide sequence ID" value="NZ_JAHKBE010000001.1"/>
</dbReference>
<feature type="compositionally biased region" description="Low complexity" evidence="1">
    <location>
        <begin position="35"/>
        <end position="48"/>
    </location>
</feature>
<comment type="caution">
    <text evidence="2">The sequence shown here is derived from an EMBL/GenBank/DDBJ whole genome shotgun (WGS) entry which is preliminary data.</text>
</comment>
<organism evidence="2 3">
    <name type="scientific">Hallella faecis</name>
    <dbReference type="NCBI Taxonomy" id="2841596"/>
    <lineage>
        <taxon>Bacteria</taxon>
        <taxon>Pseudomonadati</taxon>
        <taxon>Bacteroidota</taxon>
        <taxon>Bacteroidia</taxon>
        <taxon>Bacteroidales</taxon>
        <taxon>Prevotellaceae</taxon>
        <taxon>Hallella</taxon>
    </lineage>
</organism>
<evidence type="ECO:0000313" key="3">
    <source>
        <dbReference type="Proteomes" id="UP001487296"/>
    </source>
</evidence>
<protein>
    <submittedName>
        <fullName evidence="2">Uncharacterized protein</fullName>
    </submittedName>
</protein>
<feature type="region of interest" description="Disordered" evidence="1">
    <location>
        <begin position="35"/>
        <end position="62"/>
    </location>
</feature>
<name>A0ABV1FMJ5_9BACT</name>
<evidence type="ECO:0000256" key="1">
    <source>
        <dbReference type="SAM" id="MobiDB-lite"/>
    </source>
</evidence>